<gene>
    <name evidence="5" type="ORF">JP09_000415</name>
</gene>
<dbReference type="GO" id="GO:0003824">
    <property type="term" value="F:catalytic activity"/>
    <property type="evidence" value="ECO:0007669"/>
    <property type="project" value="InterPro"/>
</dbReference>
<name>A0A2P5PA71_9CHLR</name>
<dbReference type="GO" id="GO:0051536">
    <property type="term" value="F:iron-sulfur cluster binding"/>
    <property type="evidence" value="ECO:0007669"/>
    <property type="project" value="UniProtKB-KW"/>
</dbReference>
<dbReference type="GO" id="GO:0046872">
    <property type="term" value="F:metal ion binding"/>
    <property type="evidence" value="ECO:0007669"/>
    <property type="project" value="UniProtKB-KW"/>
</dbReference>
<protein>
    <recommendedName>
        <fullName evidence="7">Radical SAM protein</fullName>
    </recommendedName>
</protein>
<evidence type="ECO:0000256" key="4">
    <source>
        <dbReference type="ARBA" id="ARBA00023014"/>
    </source>
</evidence>
<dbReference type="InterPro" id="IPR013785">
    <property type="entry name" value="Aldolase_TIM"/>
</dbReference>
<dbReference type="SFLD" id="SFLDS00029">
    <property type="entry name" value="Radical_SAM"/>
    <property type="match status" value="1"/>
</dbReference>
<dbReference type="RefSeq" id="WP_102331412.1">
    <property type="nucleotide sequence ID" value="NZ_CP058566.2"/>
</dbReference>
<keyword evidence="3" id="KW-0408">Iron</keyword>
<proteinExistence type="predicted"/>
<dbReference type="InterPro" id="IPR007197">
    <property type="entry name" value="rSAM"/>
</dbReference>
<evidence type="ECO:0000313" key="5">
    <source>
        <dbReference type="EMBL" id="PPD59177.1"/>
    </source>
</evidence>
<dbReference type="OrthoDB" id="9810775at2"/>
<keyword evidence="1" id="KW-0949">S-adenosyl-L-methionine</keyword>
<sequence>MIRIIPIQTAYKTKIERQEKLSGLKFKCHGSCAFIGEDVSPGCYECFHSDAYCCGFMLGRDVGLPDVCNKNCVYCFKPHLVQQNYAVPSGWRVQDVGKDAARKFLIAEKDKITTHCKMQYYQFTGFCEPLFYLPVIEQWMRFFREEIDPLMGTKGWAKIYTNGTLLHLDNILKLKDMGFDEVRIHPGASNFSKEVYDNMRLAVKHIPTVTVETPSWPPHRNKLFEMLPIIEDIGVKHLDICQIEIYSAEQLEKIVKTVGDVELYQAFYPMMDDGGLVEDIMREVLDKGYSYSVIDCNGFVKQSKNALTGNSYWSVLAGKYPPEWEKQRHDRRLKCDRNEINPEKSSEESRYSVDDIVSLLKENA</sequence>
<dbReference type="InterPro" id="IPR058240">
    <property type="entry name" value="rSAM_sf"/>
</dbReference>
<evidence type="ECO:0000256" key="1">
    <source>
        <dbReference type="ARBA" id="ARBA00022691"/>
    </source>
</evidence>
<reference evidence="5 6" key="1">
    <citation type="journal article" date="2017" name="ISME J.">
        <title>Grape pomace compost harbors organohalide-respiring Dehalogenimonas species with novel reductive dehalogenase genes.</title>
        <authorList>
            <person name="Yang Y."/>
            <person name="Higgins S.A."/>
            <person name="Yan J."/>
            <person name="Simsir B."/>
            <person name="Chourey K."/>
            <person name="Iyer R."/>
            <person name="Hettich R.L."/>
            <person name="Baldwin B."/>
            <person name="Ogles D.M."/>
            <person name="Loffler F.E."/>
        </authorList>
    </citation>
    <scope>NUCLEOTIDE SEQUENCE [LARGE SCALE GENOMIC DNA]</scope>
    <source>
        <strain evidence="5 6">GP</strain>
    </source>
</reference>
<accession>A0A2P5PA71</accession>
<evidence type="ECO:0008006" key="7">
    <source>
        <dbReference type="Google" id="ProtNLM"/>
    </source>
</evidence>
<evidence type="ECO:0000256" key="2">
    <source>
        <dbReference type="ARBA" id="ARBA00022723"/>
    </source>
</evidence>
<evidence type="ECO:0000256" key="3">
    <source>
        <dbReference type="ARBA" id="ARBA00023004"/>
    </source>
</evidence>
<dbReference type="AlphaFoldDB" id="A0A2P5PA71"/>
<comment type="caution">
    <text evidence="5">The sequence shown here is derived from an EMBL/GenBank/DDBJ whole genome shotgun (WGS) entry which is preliminary data.</text>
</comment>
<evidence type="ECO:0000313" key="6">
    <source>
        <dbReference type="Proteomes" id="UP000235653"/>
    </source>
</evidence>
<dbReference type="SUPFAM" id="SSF102114">
    <property type="entry name" value="Radical SAM enzymes"/>
    <property type="match status" value="1"/>
</dbReference>
<organism evidence="5 6">
    <name type="scientific">Dehalogenimonas etheniformans</name>
    <dbReference type="NCBI Taxonomy" id="1536648"/>
    <lineage>
        <taxon>Bacteria</taxon>
        <taxon>Bacillati</taxon>
        <taxon>Chloroflexota</taxon>
        <taxon>Dehalococcoidia</taxon>
        <taxon>Dehalococcoidales</taxon>
        <taxon>Dehalococcoidaceae</taxon>
        <taxon>Dehalogenimonas</taxon>
    </lineage>
</organism>
<keyword evidence="6" id="KW-1185">Reference proteome</keyword>
<keyword evidence="4" id="KW-0411">Iron-sulfur</keyword>
<keyword evidence="2" id="KW-0479">Metal-binding</keyword>
<dbReference type="Proteomes" id="UP000235653">
    <property type="component" value="Unassembled WGS sequence"/>
</dbReference>
<dbReference type="Gene3D" id="3.20.20.70">
    <property type="entry name" value="Aldolase class I"/>
    <property type="match status" value="1"/>
</dbReference>
<dbReference type="EMBL" id="JQAN02000001">
    <property type="protein sequence ID" value="PPD59177.1"/>
    <property type="molecule type" value="Genomic_DNA"/>
</dbReference>